<evidence type="ECO:0000256" key="1">
    <source>
        <dbReference type="SAM" id="Phobius"/>
    </source>
</evidence>
<evidence type="ECO:0000313" key="2">
    <source>
        <dbReference type="EMBL" id="HJE97469.1"/>
    </source>
</evidence>
<proteinExistence type="predicted"/>
<keyword evidence="1" id="KW-0812">Transmembrane</keyword>
<gene>
    <name evidence="2" type="ORF">K8V00_07590</name>
</gene>
<feature type="transmembrane region" description="Helical" evidence="1">
    <location>
        <begin position="139"/>
        <end position="161"/>
    </location>
</feature>
<protein>
    <submittedName>
        <fullName evidence="2">HXXEE domain-containing protein</fullName>
    </submittedName>
</protein>
<keyword evidence="1" id="KW-0472">Membrane</keyword>
<keyword evidence="1" id="KW-1133">Transmembrane helix</keyword>
<organism evidence="2 3">
    <name type="scientific">Ligilactobacillus acidipiscis</name>
    <dbReference type="NCBI Taxonomy" id="89059"/>
    <lineage>
        <taxon>Bacteria</taxon>
        <taxon>Bacillati</taxon>
        <taxon>Bacillota</taxon>
        <taxon>Bacilli</taxon>
        <taxon>Lactobacillales</taxon>
        <taxon>Lactobacillaceae</taxon>
        <taxon>Ligilactobacillus</taxon>
    </lineage>
</organism>
<feature type="transmembrane region" description="Helical" evidence="1">
    <location>
        <begin position="12"/>
        <end position="31"/>
    </location>
</feature>
<dbReference type="AlphaFoldDB" id="A0A921F8Q9"/>
<reference evidence="2" key="1">
    <citation type="journal article" date="2021" name="PeerJ">
        <title>Extensive microbial diversity within the chicken gut microbiome revealed by metagenomics and culture.</title>
        <authorList>
            <person name="Gilroy R."/>
            <person name="Ravi A."/>
            <person name="Getino M."/>
            <person name="Pursley I."/>
            <person name="Horton D.L."/>
            <person name="Alikhan N.F."/>
            <person name="Baker D."/>
            <person name="Gharbi K."/>
            <person name="Hall N."/>
            <person name="Watson M."/>
            <person name="Adriaenssens E.M."/>
            <person name="Foster-Nyarko E."/>
            <person name="Jarju S."/>
            <person name="Secka A."/>
            <person name="Antonio M."/>
            <person name="Oren A."/>
            <person name="Chaudhuri R.R."/>
            <person name="La Ragione R."/>
            <person name="Hildebrand F."/>
            <person name="Pallen M.J."/>
        </authorList>
    </citation>
    <scope>NUCLEOTIDE SEQUENCE</scope>
    <source>
        <strain evidence="2">CHK174-6876</strain>
    </source>
</reference>
<accession>A0A921F8Q9</accession>
<evidence type="ECO:0000313" key="3">
    <source>
        <dbReference type="Proteomes" id="UP000707535"/>
    </source>
</evidence>
<reference evidence="2" key="2">
    <citation type="submission" date="2021-09" db="EMBL/GenBank/DDBJ databases">
        <authorList>
            <person name="Gilroy R."/>
        </authorList>
    </citation>
    <scope>NUCLEOTIDE SEQUENCE</scope>
    <source>
        <strain evidence="2">CHK174-6876</strain>
    </source>
</reference>
<feature type="transmembrane region" description="Helical" evidence="1">
    <location>
        <begin position="106"/>
        <end position="127"/>
    </location>
</feature>
<feature type="transmembrane region" description="Helical" evidence="1">
    <location>
        <begin position="173"/>
        <end position="190"/>
    </location>
</feature>
<sequence length="218" mass="25228">MLKQWDKIWLNVLYLVGLVLLMIMVLAGQSWSLRFKLVWLVAIILPVHACEEWQIPGGFHYQYNLSFGSALPNKYPMSRLTDMLTVCIAEVVYIICAVFYQYHWVVMALCGFCLLEVFMHTFFGITMYKRFKNKGKKTIYNPGLASAYLGFGTTAAAMILNLSKYAAITGKDWGLTILLLLLMALFEIFLPERIFRNKQTKYGFDSPMYFTKFLDQKN</sequence>
<dbReference type="InterPro" id="IPR025671">
    <property type="entry name" value="HXXEE"/>
</dbReference>
<dbReference type="EMBL" id="DYXG01000078">
    <property type="protein sequence ID" value="HJE97469.1"/>
    <property type="molecule type" value="Genomic_DNA"/>
</dbReference>
<name>A0A921F8Q9_9LACO</name>
<dbReference type="Proteomes" id="UP000707535">
    <property type="component" value="Unassembled WGS sequence"/>
</dbReference>
<comment type="caution">
    <text evidence="2">The sequence shown here is derived from an EMBL/GenBank/DDBJ whole genome shotgun (WGS) entry which is preliminary data.</text>
</comment>
<dbReference type="Pfam" id="PF13787">
    <property type="entry name" value="HXXEE"/>
    <property type="match status" value="1"/>
</dbReference>